<feature type="transmembrane region" description="Helical" evidence="1">
    <location>
        <begin position="6"/>
        <end position="24"/>
    </location>
</feature>
<keyword evidence="1" id="KW-0472">Membrane</keyword>
<proteinExistence type="predicted"/>
<feature type="transmembrane region" description="Helical" evidence="1">
    <location>
        <begin position="190"/>
        <end position="208"/>
    </location>
</feature>
<feature type="transmembrane region" description="Helical" evidence="1">
    <location>
        <begin position="67"/>
        <end position="88"/>
    </location>
</feature>
<keyword evidence="1" id="KW-1133">Transmembrane helix</keyword>
<dbReference type="EMBL" id="MN738945">
    <property type="protein sequence ID" value="QHT32596.1"/>
    <property type="molecule type" value="Genomic_DNA"/>
</dbReference>
<feature type="transmembrane region" description="Helical" evidence="1">
    <location>
        <begin position="220"/>
        <end position="237"/>
    </location>
</feature>
<feature type="transmembrane region" description="Helical" evidence="1">
    <location>
        <begin position="153"/>
        <end position="178"/>
    </location>
</feature>
<evidence type="ECO:0000313" key="2">
    <source>
        <dbReference type="EMBL" id="QHT32596.1"/>
    </source>
</evidence>
<sequence>MCYNATTSATAFTISVLCSIYLIYSGNKTHNNVDIFAGIATFMIGLMQLLEYVLWKNQDCNWINKYASMSIPVVLYLQIIVFHIANKYLYNATSPTYDNVYIIMNILFAIYVICLLVWLSDQKLCSKPSANSCRLVWAPFEKLLNYKYGSYNVGWVLLLLGFLFYIQFGIPLNGLFYLQRSFSVHKHNYPIRNIFPYITIIAALVYTIVTDGKRMSDTFGSMWCFLCVSYGIVSIMHI</sequence>
<dbReference type="AlphaFoldDB" id="A0A6C0ETT9"/>
<protein>
    <submittedName>
        <fullName evidence="2">Uncharacterized protein</fullName>
    </submittedName>
</protein>
<feature type="transmembrane region" description="Helical" evidence="1">
    <location>
        <begin position="36"/>
        <end position="55"/>
    </location>
</feature>
<feature type="transmembrane region" description="Helical" evidence="1">
    <location>
        <begin position="100"/>
        <end position="119"/>
    </location>
</feature>
<keyword evidence="1" id="KW-0812">Transmembrane</keyword>
<reference evidence="2" key="1">
    <citation type="journal article" date="2020" name="Nature">
        <title>Giant virus diversity and host interactions through global metagenomics.</title>
        <authorList>
            <person name="Schulz F."/>
            <person name="Roux S."/>
            <person name="Paez-Espino D."/>
            <person name="Jungbluth S."/>
            <person name="Walsh D.A."/>
            <person name="Denef V.J."/>
            <person name="McMahon K.D."/>
            <person name="Konstantinidis K.T."/>
            <person name="Eloe-Fadrosh E.A."/>
            <person name="Kyrpides N.C."/>
            <person name="Woyke T."/>
        </authorList>
    </citation>
    <scope>NUCLEOTIDE SEQUENCE</scope>
    <source>
        <strain evidence="2">GVMAG-M-3300009161-30</strain>
    </source>
</reference>
<organism evidence="2">
    <name type="scientific">viral metagenome</name>
    <dbReference type="NCBI Taxonomy" id="1070528"/>
    <lineage>
        <taxon>unclassified sequences</taxon>
        <taxon>metagenomes</taxon>
        <taxon>organismal metagenomes</taxon>
    </lineage>
</organism>
<name>A0A6C0ETT9_9ZZZZ</name>
<accession>A0A6C0ETT9</accession>
<evidence type="ECO:0000256" key="1">
    <source>
        <dbReference type="SAM" id="Phobius"/>
    </source>
</evidence>